<accession>A0AA86P9K6</accession>
<dbReference type="EMBL" id="CAXDID020000052">
    <property type="protein sequence ID" value="CAL6005786.1"/>
    <property type="molecule type" value="Genomic_DNA"/>
</dbReference>
<reference evidence="1" key="1">
    <citation type="submission" date="2023-06" db="EMBL/GenBank/DDBJ databases">
        <authorList>
            <person name="Kurt Z."/>
        </authorList>
    </citation>
    <scope>NUCLEOTIDE SEQUENCE</scope>
</reference>
<comment type="caution">
    <text evidence="1">The sequence shown here is derived from an EMBL/GenBank/DDBJ whole genome shotgun (WGS) entry which is preliminary data.</text>
</comment>
<protein>
    <submittedName>
        <fullName evidence="2">Hypothetical_protein</fullName>
    </submittedName>
</protein>
<name>A0AA86P9K6_9EUKA</name>
<reference evidence="2 3" key="2">
    <citation type="submission" date="2024-07" db="EMBL/GenBank/DDBJ databases">
        <authorList>
            <person name="Akdeniz Z."/>
        </authorList>
    </citation>
    <scope>NUCLEOTIDE SEQUENCE [LARGE SCALE GENOMIC DNA]</scope>
</reference>
<keyword evidence="3" id="KW-1185">Reference proteome</keyword>
<evidence type="ECO:0000313" key="3">
    <source>
        <dbReference type="Proteomes" id="UP001642409"/>
    </source>
</evidence>
<evidence type="ECO:0000313" key="1">
    <source>
        <dbReference type="EMBL" id="CAI9932449.1"/>
    </source>
</evidence>
<gene>
    <name evidence="2" type="ORF">HINF_LOCUS19712</name>
    <name evidence="1" type="ORF">HINF_LOCUS20094</name>
</gene>
<dbReference type="EMBL" id="CATOUU010000517">
    <property type="protein sequence ID" value="CAI9932449.1"/>
    <property type="molecule type" value="Genomic_DNA"/>
</dbReference>
<sequence length="240" mass="28900">MIHTQLTEKRWRRTDEEKSKVEDLFIQKINLEYVQSFSLLKDAVVYYQSCKKAEKTKFTPLWRQIDREIGAYTKKSYSYKYINEVVVKSFSKQWENDTKIRAKQYTQTLIQEYITNKLEITDTAHRDIIQRTFNHFNNFSKEKVVGHHDTMKDMLNHFILREIDNLKKNQTQKLLKNAQRTQELDSTEKELQNEFYLPEKRAEQKCSFMEPKGPIPGQIQMQSEQDVSIQLFDSFYQEQE</sequence>
<organism evidence="1">
    <name type="scientific">Hexamita inflata</name>
    <dbReference type="NCBI Taxonomy" id="28002"/>
    <lineage>
        <taxon>Eukaryota</taxon>
        <taxon>Metamonada</taxon>
        <taxon>Diplomonadida</taxon>
        <taxon>Hexamitidae</taxon>
        <taxon>Hexamitinae</taxon>
        <taxon>Hexamita</taxon>
    </lineage>
</organism>
<evidence type="ECO:0000313" key="2">
    <source>
        <dbReference type="EMBL" id="CAL6005786.1"/>
    </source>
</evidence>
<dbReference type="Proteomes" id="UP001642409">
    <property type="component" value="Unassembled WGS sequence"/>
</dbReference>
<dbReference type="AlphaFoldDB" id="A0AA86P9K6"/>
<proteinExistence type="predicted"/>